<evidence type="ECO:0000313" key="2">
    <source>
        <dbReference type="Proteomes" id="UP000681425"/>
    </source>
</evidence>
<gene>
    <name evidence="1" type="ORF">KFK14_11395</name>
</gene>
<keyword evidence="2" id="KW-1185">Reference proteome</keyword>
<dbReference type="KEGG" id="spph:KFK14_11395"/>
<proteinExistence type="predicted"/>
<name>A0A975KAQ0_9SPHN</name>
<dbReference type="Proteomes" id="UP000681425">
    <property type="component" value="Chromosome"/>
</dbReference>
<dbReference type="AlphaFoldDB" id="A0A975KAQ0"/>
<accession>A0A975KAQ0</accession>
<sequence length="62" mass="6766">MAAVHPIHMPKLMSKVTLKVKVSGQRRTKLRIWIGSQILKAAAIVIGCGIEVASTLEVDSQR</sequence>
<protein>
    <submittedName>
        <fullName evidence="1">Uncharacterized protein</fullName>
    </submittedName>
</protein>
<dbReference type="EMBL" id="CP073910">
    <property type="protein sequence ID" value="QUT07934.1"/>
    <property type="molecule type" value="Genomic_DNA"/>
</dbReference>
<evidence type="ECO:0000313" key="1">
    <source>
        <dbReference type="EMBL" id="QUT07934.1"/>
    </source>
</evidence>
<organism evidence="1 2">
    <name type="scientific">Sphingobium phenoxybenzoativorans</name>
    <dbReference type="NCBI Taxonomy" id="1592790"/>
    <lineage>
        <taxon>Bacteria</taxon>
        <taxon>Pseudomonadati</taxon>
        <taxon>Pseudomonadota</taxon>
        <taxon>Alphaproteobacteria</taxon>
        <taxon>Sphingomonadales</taxon>
        <taxon>Sphingomonadaceae</taxon>
        <taxon>Sphingobium</taxon>
    </lineage>
</organism>
<dbReference type="RefSeq" id="WP_212610884.1">
    <property type="nucleotide sequence ID" value="NZ_CP073910.1"/>
</dbReference>
<reference evidence="1" key="1">
    <citation type="submission" date="2021-04" db="EMBL/GenBank/DDBJ databases">
        <title>Isolation of p-tert-butylphenol degrading bacteria Sphingobium phenoxybenzoativorans Tas13 from active sludge.</title>
        <authorList>
            <person name="Li Y."/>
        </authorList>
    </citation>
    <scope>NUCLEOTIDE SEQUENCE</scope>
    <source>
        <strain evidence="1">Tas13</strain>
    </source>
</reference>